<dbReference type="PANTHER" id="PTHR12805:SF0">
    <property type="entry name" value="DNA_RNA-BINDING PROTEIN KIN17"/>
    <property type="match status" value="1"/>
</dbReference>
<comment type="similarity">
    <text evidence="1">Belongs to the KIN17 family.</text>
</comment>
<dbReference type="GO" id="GO:0005634">
    <property type="term" value="C:nucleus"/>
    <property type="evidence" value="ECO:0007669"/>
    <property type="project" value="TreeGrafter"/>
</dbReference>
<dbReference type="GO" id="GO:0006260">
    <property type="term" value="P:DNA replication"/>
    <property type="evidence" value="ECO:0007669"/>
    <property type="project" value="TreeGrafter"/>
</dbReference>
<dbReference type="InterPro" id="IPR036236">
    <property type="entry name" value="Znf_C2H2_sf"/>
</dbReference>
<proteinExistence type="inferred from homology"/>
<dbReference type="Pfam" id="PF25095">
    <property type="entry name" value="C2H2-zf_KIN17"/>
    <property type="match status" value="1"/>
</dbReference>
<reference evidence="6 7" key="1">
    <citation type="submission" date="2023-10" db="EMBL/GenBank/DDBJ databases">
        <title>Comparative genomics analysis reveals potential genetic determinants of host preference in Cryptosporidium xiaoi.</title>
        <authorList>
            <person name="Xiao L."/>
            <person name="Li J."/>
        </authorList>
    </citation>
    <scope>NUCLEOTIDE SEQUENCE [LARGE SCALE GENOMIC DNA]</scope>
    <source>
        <strain evidence="6 7">52996</strain>
    </source>
</reference>
<dbReference type="InterPro" id="IPR019447">
    <property type="entry name" value="DNA/RNA-bd_Kin17_WH-like_dom"/>
</dbReference>
<keyword evidence="3" id="KW-0863">Zinc-finger</keyword>
<keyword evidence="4" id="KW-0862">Zinc</keyword>
<keyword evidence="2" id="KW-0479">Metal-binding</keyword>
<dbReference type="GO" id="GO:0003690">
    <property type="term" value="F:double-stranded DNA binding"/>
    <property type="evidence" value="ECO:0007669"/>
    <property type="project" value="TreeGrafter"/>
</dbReference>
<dbReference type="InterPro" id="IPR037321">
    <property type="entry name" value="KIN17-like"/>
</dbReference>
<evidence type="ECO:0000256" key="2">
    <source>
        <dbReference type="ARBA" id="ARBA00022723"/>
    </source>
</evidence>
<dbReference type="InterPro" id="IPR013087">
    <property type="entry name" value="Znf_C2H2_type"/>
</dbReference>
<dbReference type="Gene3D" id="1.10.10.2030">
    <property type="entry name" value="DNA/RNA-binding protein Kin17, conserved domain"/>
    <property type="match status" value="1"/>
</dbReference>
<dbReference type="PANTHER" id="PTHR12805">
    <property type="entry name" value="KIN17 KIN, ANTIGENIC DETERMINANT OF RECA PROTEIN HOMOLOG"/>
    <property type="match status" value="1"/>
</dbReference>
<evidence type="ECO:0000256" key="1">
    <source>
        <dbReference type="ARBA" id="ARBA00008517"/>
    </source>
</evidence>
<dbReference type="AlphaFoldDB" id="A0AAV9Y135"/>
<evidence type="ECO:0000313" key="7">
    <source>
        <dbReference type="Proteomes" id="UP001311799"/>
    </source>
</evidence>
<comment type="caution">
    <text evidence="6">The sequence shown here is derived from an EMBL/GenBank/DDBJ whole genome shotgun (WGS) entry which is preliminary data.</text>
</comment>
<evidence type="ECO:0000256" key="3">
    <source>
        <dbReference type="ARBA" id="ARBA00022771"/>
    </source>
</evidence>
<dbReference type="InterPro" id="IPR056767">
    <property type="entry name" value="C2H2-Znf_KIN17"/>
</dbReference>
<dbReference type="InterPro" id="IPR038254">
    <property type="entry name" value="KIN17_WH-like_sf"/>
</dbReference>
<dbReference type="Pfam" id="PF10357">
    <property type="entry name" value="WH_KIN17"/>
    <property type="match status" value="1"/>
</dbReference>
<dbReference type="GO" id="GO:0008270">
    <property type="term" value="F:zinc ion binding"/>
    <property type="evidence" value="ECO:0007669"/>
    <property type="project" value="UniProtKB-KW"/>
</dbReference>
<dbReference type="SMART" id="SM01253">
    <property type="entry name" value="Kin17_mid"/>
    <property type="match status" value="1"/>
</dbReference>
<dbReference type="Proteomes" id="UP001311799">
    <property type="component" value="Unassembled WGS sequence"/>
</dbReference>
<feature type="domain" description="C2H2-type" evidence="5">
    <location>
        <begin position="28"/>
        <end position="50"/>
    </location>
</feature>
<evidence type="ECO:0000256" key="4">
    <source>
        <dbReference type="ARBA" id="ARBA00022833"/>
    </source>
</evidence>
<accession>A0AAV9Y135</accession>
<dbReference type="SUPFAM" id="SSF57667">
    <property type="entry name" value="beta-beta-alpha zinc fingers"/>
    <property type="match status" value="1"/>
</dbReference>
<dbReference type="PROSITE" id="PS00028">
    <property type="entry name" value="ZINC_FINGER_C2H2_1"/>
    <property type="match status" value="1"/>
</dbReference>
<dbReference type="GO" id="GO:0006974">
    <property type="term" value="P:DNA damage response"/>
    <property type="evidence" value="ECO:0007669"/>
    <property type="project" value="TreeGrafter"/>
</dbReference>
<evidence type="ECO:0000313" key="6">
    <source>
        <dbReference type="EMBL" id="KAK6590534.1"/>
    </source>
</evidence>
<dbReference type="FunFam" id="1.10.10.2030:FF:000001">
    <property type="entry name" value="DNA/RNA-binding protein KIN17, putative"/>
    <property type="match status" value="1"/>
</dbReference>
<organism evidence="6 7">
    <name type="scientific">Cryptosporidium xiaoi</name>
    <dbReference type="NCBI Taxonomy" id="659607"/>
    <lineage>
        <taxon>Eukaryota</taxon>
        <taxon>Sar</taxon>
        <taxon>Alveolata</taxon>
        <taxon>Apicomplexa</taxon>
        <taxon>Conoidasida</taxon>
        <taxon>Coccidia</taxon>
        <taxon>Eucoccidiorida</taxon>
        <taxon>Eimeriorina</taxon>
        <taxon>Cryptosporidiidae</taxon>
        <taxon>Cryptosporidium</taxon>
    </lineage>
</organism>
<evidence type="ECO:0000259" key="5">
    <source>
        <dbReference type="PROSITE" id="PS00028"/>
    </source>
</evidence>
<name>A0AAV9Y135_9CRYT</name>
<sequence>MPKIEVGMPKWVSKQLRSKGLQKLRWYCQLCEKQCKDENGFKCHRNSDSHLRQMKLFENNPKKLLDDYSKQFERAFMKLMRTRYSRTKVLANTVYNDIVHDKNHIHMNATIWTTLTQFVHYLSDTNKCIIENSDKGWYIQYIDHERNKRSEELNAKKNIETEINEQNEKIFKIASENVVSSIFNPKRLPTILLRNSTSCEGDDKLSFGLDPKKNKMNSKEATPIQTLFQFEREDIRDKETKRYNAGSKFARNRSSSLCREGY</sequence>
<gene>
    <name evidence="6" type="ORF">RS030_152344</name>
</gene>
<protein>
    <recommendedName>
        <fullName evidence="5">C2H2-type domain-containing protein</fullName>
    </recommendedName>
</protein>
<keyword evidence="7" id="KW-1185">Reference proteome</keyword>
<dbReference type="EMBL" id="JAWDEY010000006">
    <property type="protein sequence ID" value="KAK6590534.1"/>
    <property type="molecule type" value="Genomic_DNA"/>
</dbReference>